<dbReference type="EMBL" id="CABVGZ010000006">
    <property type="protein sequence ID" value="VVM53567.1"/>
    <property type="molecule type" value="Genomic_DNA"/>
</dbReference>
<dbReference type="RefSeq" id="WP_150774187.1">
    <property type="nucleotide sequence ID" value="NZ_CABVGZ010000006.1"/>
</dbReference>
<proteinExistence type="predicted"/>
<evidence type="ECO:0000313" key="1">
    <source>
        <dbReference type="EMBL" id="VVM53567.1"/>
    </source>
</evidence>
<protein>
    <submittedName>
        <fullName evidence="1">Uncharacterized protein</fullName>
    </submittedName>
</protein>
<name>A0A5E6QE45_PSEFL</name>
<dbReference type="Proteomes" id="UP000326241">
    <property type="component" value="Unassembled WGS sequence"/>
</dbReference>
<organism evidence="1 2">
    <name type="scientific">Pseudomonas fluorescens</name>
    <dbReference type="NCBI Taxonomy" id="294"/>
    <lineage>
        <taxon>Bacteria</taxon>
        <taxon>Pseudomonadati</taxon>
        <taxon>Pseudomonadota</taxon>
        <taxon>Gammaproteobacteria</taxon>
        <taxon>Pseudomonadales</taxon>
        <taxon>Pseudomonadaceae</taxon>
        <taxon>Pseudomonas</taxon>
    </lineage>
</organism>
<dbReference type="AlphaFoldDB" id="A0A5E6QE45"/>
<reference evidence="1 2" key="1">
    <citation type="submission" date="2019-09" db="EMBL/GenBank/DDBJ databases">
        <authorList>
            <person name="Chandra G."/>
            <person name="Truman W A."/>
        </authorList>
    </citation>
    <scope>NUCLEOTIDE SEQUENCE [LARGE SCALE GENOMIC DNA]</scope>
    <source>
        <strain evidence="1">PS624</strain>
    </source>
</reference>
<accession>A0A5E6QE45</accession>
<gene>
    <name evidence="1" type="ORF">PS624_00912</name>
</gene>
<evidence type="ECO:0000313" key="2">
    <source>
        <dbReference type="Proteomes" id="UP000326241"/>
    </source>
</evidence>
<sequence length="226" mass="26270">MKIFAHLRKKWFSDADNLDLQKRFHLYVHGEERFPVGTFTSPRKARKKLEHSFKNNHCRVVDSFTGQSQETLTDKEIVLQEPYLKGIDITSRIMPLPDFLHALHVRNPALKSPNFCWQNCFLTIVSLKKSHPNLRYALTLVHHPDAGVEGHAIIECNGHFFDPTLHYQTQIQPFLTYRLLEVMDLSHMVGLISEKFGDSGFAQMLQGMREWSNFRVDSFGNRAFDL</sequence>